<dbReference type="Proteomes" id="UP000095284">
    <property type="component" value="Unplaced"/>
</dbReference>
<evidence type="ECO:0000313" key="4">
    <source>
        <dbReference type="Proteomes" id="UP000659654"/>
    </source>
</evidence>
<accession>A0A1I7RJJ1</accession>
<dbReference type="AlphaFoldDB" id="A0A1I7RJJ1"/>
<dbReference type="EMBL" id="CAJFCV020000006">
    <property type="protein sequence ID" value="CAG9128914.1"/>
    <property type="molecule type" value="Genomic_DNA"/>
</dbReference>
<evidence type="ECO:0000313" key="3">
    <source>
        <dbReference type="Proteomes" id="UP000095284"/>
    </source>
</evidence>
<dbReference type="Proteomes" id="UP000659654">
    <property type="component" value="Unassembled WGS sequence"/>
</dbReference>
<evidence type="ECO:0000256" key="1">
    <source>
        <dbReference type="SAM" id="Coils"/>
    </source>
</evidence>
<dbReference type="OrthoDB" id="10512588at2759"/>
<sequence>MEDSSFAKKLQDECQLMQRELQKAEMEFQATKQQILQVFLGVQGEKQRQHYNQQQSNALEAHLQSMDGQNQAVLNELQNNFENVVKVSEDELARDEVENSKLRMLGEFGGLDLPADGILNLESRTEVLNEWIRTLHAECQKLSEDLKILEAKHVDVKKGLSNIPYLELSIETREAVRAQLQHIRKNVTTRLRAEILKGRQLKQCPIDY</sequence>
<protein>
    <submittedName>
        <fullName evidence="2">(pine wood nematode) hypothetical protein</fullName>
    </submittedName>
</protein>
<evidence type="ECO:0000313" key="5">
    <source>
        <dbReference type="WBParaSite" id="BXY_0087300.1"/>
    </source>
</evidence>
<keyword evidence="1" id="KW-0175">Coiled coil</keyword>
<organism evidence="3 5">
    <name type="scientific">Bursaphelenchus xylophilus</name>
    <name type="common">Pinewood nematode worm</name>
    <name type="synonym">Aphelenchoides xylophilus</name>
    <dbReference type="NCBI Taxonomy" id="6326"/>
    <lineage>
        <taxon>Eukaryota</taxon>
        <taxon>Metazoa</taxon>
        <taxon>Ecdysozoa</taxon>
        <taxon>Nematoda</taxon>
        <taxon>Chromadorea</taxon>
        <taxon>Rhabditida</taxon>
        <taxon>Tylenchina</taxon>
        <taxon>Tylenchomorpha</taxon>
        <taxon>Aphelenchoidea</taxon>
        <taxon>Aphelenchoididae</taxon>
        <taxon>Bursaphelenchus</taxon>
    </lineage>
</organism>
<dbReference type="EMBL" id="CAJFDI010000006">
    <property type="protein sequence ID" value="CAD5233606.1"/>
    <property type="molecule type" value="Genomic_DNA"/>
</dbReference>
<keyword evidence="4" id="KW-1185">Reference proteome</keyword>
<dbReference type="Proteomes" id="UP000582659">
    <property type="component" value="Unassembled WGS sequence"/>
</dbReference>
<evidence type="ECO:0000313" key="2">
    <source>
        <dbReference type="EMBL" id="CAD5233606.1"/>
    </source>
</evidence>
<gene>
    <name evidence="2" type="ORF">BXYJ_LOCUS13697</name>
</gene>
<reference evidence="5" key="1">
    <citation type="submission" date="2016-11" db="UniProtKB">
        <authorList>
            <consortium name="WormBaseParasite"/>
        </authorList>
    </citation>
    <scope>IDENTIFICATION</scope>
</reference>
<name>A0A1I7RJJ1_BURXY</name>
<dbReference type="SMR" id="A0A1I7RJJ1"/>
<feature type="coiled-coil region" evidence="1">
    <location>
        <begin position="7"/>
        <end position="34"/>
    </location>
</feature>
<dbReference type="WBParaSite" id="BXY_0087300.1">
    <property type="protein sequence ID" value="BXY_0087300.1"/>
    <property type="gene ID" value="BXY_0087300"/>
</dbReference>
<proteinExistence type="predicted"/>
<reference evidence="2" key="2">
    <citation type="submission" date="2020-09" db="EMBL/GenBank/DDBJ databases">
        <authorList>
            <person name="Kikuchi T."/>
        </authorList>
    </citation>
    <scope>NUCLEOTIDE SEQUENCE</scope>
    <source>
        <strain evidence="2">Ka4C1</strain>
    </source>
</reference>